<feature type="compositionally biased region" description="Polar residues" evidence="1">
    <location>
        <begin position="210"/>
        <end position="222"/>
    </location>
</feature>
<dbReference type="InterPro" id="IPR018827">
    <property type="entry name" value="YTP1_C"/>
</dbReference>
<gene>
    <name evidence="6" type="ORF">PG991_008962</name>
</gene>
<feature type="transmembrane region" description="Helical" evidence="2">
    <location>
        <begin position="280"/>
        <end position="298"/>
    </location>
</feature>
<feature type="transmembrane region" description="Helical" evidence="2">
    <location>
        <begin position="63"/>
        <end position="84"/>
    </location>
</feature>
<dbReference type="InterPro" id="IPR018825">
    <property type="entry name" value="DUF2427"/>
</dbReference>
<dbReference type="PANTHER" id="PTHR31685">
    <property type="entry name" value="INTEGRAL MEMBRANE PROTEIN (AFU_ORTHOLOGUE AFUA_6G12730)-RELATED"/>
    <property type="match status" value="1"/>
</dbReference>
<feature type="signal peptide" evidence="3">
    <location>
        <begin position="1"/>
        <end position="28"/>
    </location>
</feature>
<keyword evidence="3" id="KW-0732">Signal</keyword>
<dbReference type="PANTHER" id="PTHR31685:SF3">
    <property type="entry name" value="INTEGRAL MEMBRANE PROTEIN (AFU_ORTHOLOGUE AFUA_6G12730)"/>
    <property type="match status" value="1"/>
</dbReference>
<evidence type="ECO:0000256" key="3">
    <source>
        <dbReference type="SAM" id="SignalP"/>
    </source>
</evidence>
<dbReference type="Proteomes" id="UP001396898">
    <property type="component" value="Unassembled WGS sequence"/>
</dbReference>
<feature type="compositionally biased region" description="Polar residues" evidence="1">
    <location>
        <begin position="192"/>
        <end position="204"/>
    </location>
</feature>
<evidence type="ECO:0000256" key="1">
    <source>
        <dbReference type="SAM" id="MobiDB-lite"/>
    </source>
</evidence>
<feature type="compositionally biased region" description="Basic and acidic residues" evidence="1">
    <location>
        <begin position="154"/>
        <end position="165"/>
    </location>
</feature>
<evidence type="ECO:0000259" key="5">
    <source>
        <dbReference type="Pfam" id="PF10355"/>
    </source>
</evidence>
<dbReference type="Pfam" id="PF10348">
    <property type="entry name" value="DUF2427"/>
    <property type="match status" value="1"/>
</dbReference>
<evidence type="ECO:0000313" key="6">
    <source>
        <dbReference type="EMBL" id="KAK8013369.1"/>
    </source>
</evidence>
<feature type="chain" id="PRO_5045554541" description="Integral membrane protein" evidence="3">
    <location>
        <begin position="29"/>
        <end position="591"/>
    </location>
</feature>
<organism evidence="6 7">
    <name type="scientific">Apiospora marii</name>
    <dbReference type="NCBI Taxonomy" id="335849"/>
    <lineage>
        <taxon>Eukaryota</taxon>
        <taxon>Fungi</taxon>
        <taxon>Dikarya</taxon>
        <taxon>Ascomycota</taxon>
        <taxon>Pezizomycotina</taxon>
        <taxon>Sordariomycetes</taxon>
        <taxon>Xylariomycetidae</taxon>
        <taxon>Amphisphaeriales</taxon>
        <taxon>Apiosporaceae</taxon>
        <taxon>Apiospora</taxon>
    </lineage>
</organism>
<feature type="transmembrane region" description="Helical" evidence="2">
    <location>
        <begin position="445"/>
        <end position="464"/>
    </location>
</feature>
<feature type="domain" description="Protein YTP1-like C-terminal" evidence="5">
    <location>
        <begin position="284"/>
        <end position="572"/>
    </location>
</feature>
<reference evidence="6 7" key="1">
    <citation type="submission" date="2023-01" db="EMBL/GenBank/DDBJ databases">
        <title>Analysis of 21 Apiospora genomes using comparative genomics revels a genus with tremendous synthesis potential of carbohydrate active enzymes and secondary metabolites.</title>
        <authorList>
            <person name="Sorensen T."/>
        </authorList>
    </citation>
    <scope>NUCLEOTIDE SEQUENCE [LARGE SCALE GENOMIC DNA]</scope>
    <source>
        <strain evidence="6 7">CBS 20057</strain>
    </source>
</reference>
<feature type="region of interest" description="Disordered" evidence="1">
    <location>
        <begin position="154"/>
        <end position="173"/>
    </location>
</feature>
<feature type="transmembrane region" description="Helical" evidence="2">
    <location>
        <begin position="131"/>
        <end position="151"/>
    </location>
</feature>
<proteinExistence type="predicted"/>
<protein>
    <recommendedName>
        <fullName evidence="8">Integral membrane protein</fullName>
    </recommendedName>
</protein>
<feature type="transmembrane region" description="Helical" evidence="2">
    <location>
        <begin position="91"/>
        <end position="111"/>
    </location>
</feature>
<evidence type="ECO:0008006" key="8">
    <source>
        <dbReference type="Google" id="ProtNLM"/>
    </source>
</evidence>
<keyword evidence="7" id="KW-1185">Reference proteome</keyword>
<dbReference type="EMBL" id="JAQQWI010000013">
    <property type="protein sequence ID" value="KAK8013369.1"/>
    <property type="molecule type" value="Genomic_DNA"/>
</dbReference>
<feature type="transmembrane region" description="Helical" evidence="2">
    <location>
        <begin position="522"/>
        <end position="543"/>
    </location>
</feature>
<keyword evidence="2" id="KW-0472">Membrane</keyword>
<dbReference type="Gene3D" id="1.20.120.1770">
    <property type="match status" value="1"/>
</dbReference>
<keyword evidence="2" id="KW-0812">Transmembrane</keyword>
<evidence type="ECO:0000256" key="2">
    <source>
        <dbReference type="SAM" id="Phobius"/>
    </source>
</evidence>
<keyword evidence="2" id="KW-1133">Transmembrane helix</keyword>
<accession>A0ABR1RLG7</accession>
<name>A0ABR1RLG7_9PEZI</name>
<evidence type="ECO:0000313" key="7">
    <source>
        <dbReference type="Proteomes" id="UP001396898"/>
    </source>
</evidence>
<dbReference type="CDD" id="cd08760">
    <property type="entry name" value="Cyt_b561_FRRS1_like"/>
    <property type="match status" value="1"/>
</dbReference>
<feature type="transmembrane region" description="Helical" evidence="2">
    <location>
        <begin position="304"/>
        <end position="325"/>
    </location>
</feature>
<sequence length="591" mass="65185">MARSTTASTALSLLATAAILGALPAVLAHGDDEGEGMAAPQEDQKLDSYPPTYFSHPEHRGVMYAHIVLMVLGWVFVLPIAVMFSIARSRYTLLTQFVFLVTNALGVVLGISYNASTPDLYPNNAHHKIGWIATWMMCAQVLISLIGRVAGVMSREEQNNKEERQAFIPVSTRNMEEHLRGNGTLYHHHKYSYSNDSGQGTEPGTESLRSDSLSSGQESPAETSDHPRMDYDDEDLEFKEVEMKAPTPPTNSLVAKIAGKISSRAWKFLLLGYNIIDRTSLILGYIALTTGIVTWARFFEGHEIFGGLAHWIKGGVFFWLGLFYLGRWAGSFGELGWAWNVRPKQSTPKWRPSAEFVEGGLIFFYGSTNIFLEHLGNAGQAFSAQDLEHVSITVLFIGGGLLAMLVESTRIRELLNMTVSEAAEAHPDHTHTDEDRDALRAPKQYEFSINPIPALVIMLTGIMMSSHTQQSMLSSMVHKQWGNLLTAAAFARGFTYVLLYLKPPTSVMPSRPPTELLTSFGLIAGGVIFCASSSDTVAGMVHYDLDEMFVYTVTMGCVGMLMAWVIVMLALKGWAVRREKGPSKSAWIAQV</sequence>
<feature type="domain" description="DUF2427" evidence="4">
    <location>
        <begin position="49"/>
        <end position="148"/>
    </location>
</feature>
<feature type="transmembrane region" description="Helical" evidence="2">
    <location>
        <begin position="549"/>
        <end position="571"/>
    </location>
</feature>
<feature type="region of interest" description="Disordered" evidence="1">
    <location>
        <begin position="190"/>
        <end position="230"/>
    </location>
</feature>
<comment type="caution">
    <text evidence="6">The sequence shown here is derived from an EMBL/GenBank/DDBJ whole genome shotgun (WGS) entry which is preliminary data.</text>
</comment>
<feature type="transmembrane region" description="Helical" evidence="2">
    <location>
        <begin position="484"/>
        <end position="501"/>
    </location>
</feature>
<evidence type="ECO:0000259" key="4">
    <source>
        <dbReference type="Pfam" id="PF10348"/>
    </source>
</evidence>
<dbReference type="Pfam" id="PF10355">
    <property type="entry name" value="Ytp1"/>
    <property type="match status" value="1"/>
</dbReference>